<dbReference type="RefSeq" id="WP_258827421.1">
    <property type="nucleotide sequence ID" value="NZ_JANUHA010000004.1"/>
</dbReference>
<proteinExistence type="predicted"/>
<dbReference type="InterPro" id="IPR045584">
    <property type="entry name" value="Pilin-like"/>
</dbReference>
<protein>
    <submittedName>
        <fullName evidence="1">Type II secretion system GspH family protein</fullName>
    </submittedName>
</protein>
<evidence type="ECO:0000313" key="2">
    <source>
        <dbReference type="Proteomes" id="UP001206572"/>
    </source>
</evidence>
<dbReference type="SUPFAM" id="SSF54523">
    <property type="entry name" value="Pili subunits"/>
    <property type="match status" value="1"/>
</dbReference>
<dbReference type="Pfam" id="PF07963">
    <property type="entry name" value="N_methyl"/>
    <property type="match status" value="1"/>
</dbReference>
<accession>A0ABT2AJG1</accession>
<name>A0ABT2AJG1_9BURK</name>
<evidence type="ECO:0000313" key="1">
    <source>
        <dbReference type="EMBL" id="MCS0596377.1"/>
    </source>
</evidence>
<sequence>MSNKRMAGVTLVELVIAIVIVSAALAGLVAAFTRATRASADPVVSQQMLAIGESLMEEIMLKPFTQNTDPSATRADFNDIRDFDPIDDAADGYATTGIRDVDGDPIAGLETYNVAVRINVAGVALSSVAAGDALRVQVTVTRGAERLVLTGWKTAPLP</sequence>
<dbReference type="EMBL" id="JANUHA010000004">
    <property type="protein sequence ID" value="MCS0596377.1"/>
    <property type="molecule type" value="Genomic_DNA"/>
</dbReference>
<reference evidence="1 2" key="1">
    <citation type="submission" date="2022-08" db="EMBL/GenBank/DDBJ databases">
        <title>Reclassification of Massilia species as members of the genera Telluria, Duganella, Pseudoduganella, Mokoshia gen. nov. and Zemynaea gen. nov. using orthogonal and non-orthogonal genome-based approaches.</title>
        <authorList>
            <person name="Bowman J.P."/>
        </authorList>
    </citation>
    <scope>NUCLEOTIDE SEQUENCE [LARGE SCALE GENOMIC DNA]</scope>
    <source>
        <strain evidence="1 2">JCM 31661</strain>
    </source>
</reference>
<organism evidence="1 2">
    <name type="scientific">Massilia agri</name>
    <dbReference type="NCBI Taxonomy" id="1886785"/>
    <lineage>
        <taxon>Bacteria</taxon>
        <taxon>Pseudomonadati</taxon>
        <taxon>Pseudomonadota</taxon>
        <taxon>Betaproteobacteria</taxon>
        <taxon>Burkholderiales</taxon>
        <taxon>Oxalobacteraceae</taxon>
        <taxon>Telluria group</taxon>
        <taxon>Massilia</taxon>
    </lineage>
</organism>
<dbReference type="PROSITE" id="PS00409">
    <property type="entry name" value="PROKAR_NTER_METHYL"/>
    <property type="match status" value="1"/>
</dbReference>
<dbReference type="Proteomes" id="UP001206572">
    <property type="component" value="Unassembled WGS sequence"/>
</dbReference>
<dbReference type="InterPro" id="IPR012902">
    <property type="entry name" value="N_methyl_site"/>
</dbReference>
<gene>
    <name evidence="1" type="ORF">NX780_08440</name>
</gene>
<comment type="caution">
    <text evidence="1">The sequence shown here is derived from an EMBL/GenBank/DDBJ whole genome shotgun (WGS) entry which is preliminary data.</text>
</comment>
<keyword evidence="2" id="KW-1185">Reference proteome</keyword>